<sequence length="219" mass="25756">MIFIYILLFFLVIFIFAYIVFLFYIYNISFLPKFIPEEVVRQGEGLDDISQFIRIREEINEYIYNIDVLTLNTANIRQEISRLENTIEIQQLTINTLKDELNSIEGALEDQINLETSKVDLEGILVPLYVLLETNTIIKIYIYINIREFMYKFIYTSVLLNATRNSVIITPVKPLLTNLFVTIDYISNVTNYINNRVRNDINNIIIVSYLRSIVLNNDL</sequence>
<keyword evidence="4" id="KW-1185">Reference proteome</keyword>
<keyword evidence="2" id="KW-0472">Membrane</keyword>
<reference evidence="3 4" key="1">
    <citation type="journal article" date="2013" name="J. Virol.">
        <title>New Insights into the Evolution of Entomopoxvirinae from the Complete Genome Sequences of Four Entomopoxviruses Infecting Adoxophyes honmai, Choristoneura biennis, Choristoneura rosaceana, and Mythimna separata.</title>
        <authorList>
            <person name="Theze J."/>
            <person name="Takatsuka J."/>
            <person name="Li Z."/>
            <person name="Gallais J."/>
            <person name="Doucet D."/>
            <person name="Arif B."/>
            <person name="Nakai M."/>
            <person name="Herniou E.A."/>
        </authorList>
    </citation>
    <scope>NUCLEOTIDE SEQUENCE [LARGE SCALE GENOMIC DNA]</scope>
</reference>
<keyword evidence="2" id="KW-0812">Transmembrane</keyword>
<gene>
    <name evidence="3" type="ORF">MYSEV_179</name>
</gene>
<dbReference type="OrthoDB" id="21228at10239"/>
<dbReference type="RefSeq" id="YP_008003696.1">
    <property type="nucleotide sequence ID" value="NC_021246.1"/>
</dbReference>
<dbReference type="KEGG" id="vg:15613801"/>
<evidence type="ECO:0000256" key="1">
    <source>
        <dbReference type="SAM" id="Coils"/>
    </source>
</evidence>
<evidence type="ECO:0000256" key="2">
    <source>
        <dbReference type="SAM" id="Phobius"/>
    </source>
</evidence>
<feature type="transmembrane region" description="Helical" evidence="2">
    <location>
        <begin position="6"/>
        <end position="26"/>
    </location>
</feature>
<evidence type="ECO:0000313" key="3">
    <source>
        <dbReference type="EMBL" id="CCU56377.1"/>
    </source>
</evidence>
<dbReference type="EMBL" id="HF679134">
    <property type="protein sequence ID" value="CCU56377.1"/>
    <property type="molecule type" value="Genomic_DNA"/>
</dbReference>
<evidence type="ECO:0000313" key="4">
    <source>
        <dbReference type="Proteomes" id="UP000792671"/>
    </source>
</evidence>
<dbReference type="GeneID" id="15613801"/>
<organism evidence="3 4">
    <name type="scientific">Mythimna separata entomopoxvirus 'L'</name>
    <dbReference type="NCBI Taxonomy" id="1293572"/>
    <lineage>
        <taxon>Viruses</taxon>
        <taxon>Varidnaviria</taxon>
        <taxon>Bamfordvirae</taxon>
        <taxon>Nucleocytoviricota</taxon>
        <taxon>Pokkesviricetes</taxon>
        <taxon>Chitovirales</taxon>
        <taxon>Poxviridae</taxon>
        <taxon>Entomopoxvirinae</taxon>
        <taxon>Betaentomopoxvirus</taxon>
        <taxon>Betaentomopoxvirus mseparata</taxon>
        <taxon>Mythimna separata entomopoxvirus</taxon>
    </lineage>
</organism>
<accession>A0A916KQA9</accession>
<name>A0A916KQA9_9POXV</name>
<keyword evidence="2" id="KW-1133">Transmembrane helix</keyword>
<feature type="coiled-coil region" evidence="1">
    <location>
        <begin position="66"/>
        <end position="114"/>
    </location>
</feature>
<proteinExistence type="predicted"/>
<protein>
    <submittedName>
        <fullName evidence="3">Uncharacterized protein</fullName>
    </submittedName>
</protein>
<keyword evidence="1" id="KW-0175">Coiled coil</keyword>
<dbReference type="Proteomes" id="UP000792671">
    <property type="component" value="Genome"/>
</dbReference>